<evidence type="ECO:0000259" key="2">
    <source>
        <dbReference type="Pfam" id="PF13532"/>
    </source>
</evidence>
<evidence type="ECO:0000313" key="3">
    <source>
        <dbReference type="EMBL" id="KAK3252650.1"/>
    </source>
</evidence>
<evidence type="ECO:0000256" key="1">
    <source>
        <dbReference type="ARBA" id="ARBA00007879"/>
    </source>
</evidence>
<keyword evidence="4" id="KW-1185">Reference proteome</keyword>
<comment type="similarity">
    <text evidence="1">Belongs to the alkB family.</text>
</comment>
<accession>A0AAE0CEH8</accession>
<proteinExistence type="inferred from homology"/>
<dbReference type="Proteomes" id="UP001190700">
    <property type="component" value="Unassembled WGS sequence"/>
</dbReference>
<dbReference type="AlphaFoldDB" id="A0AAE0CEH8"/>
<dbReference type="Gene3D" id="2.60.120.590">
    <property type="entry name" value="Alpha-ketoglutarate-dependent dioxygenase AlkB-like"/>
    <property type="match status" value="1"/>
</dbReference>
<sequence>MAHPSDRDASVERIDAECFLLRQALSLEEQANLCEYIHSRDKTPANQPRAMMPAPKTLLLGDDDHPNIQYGPGDASLVNDMVDRSAAVLKSEGLSVMGGFDMCGYTALSMATIRYEAPTGRFPPHVDHCQDSLVCLASLGRTANFMVKGSSNEVSRFKLYSGDVLVFNASSAANVLHGVESIDESASETGEALAGKFPTLQGHRYGVQCRMYFS</sequence>
<reference evidence="3 4" key="1">
    <citation type="journal article" date="2015" name="Genome Biol. Evol.">
        <title>Comparative Genomics of a Bacterivorous Green Alga Reveals Evolutionary Causalities and Consequences of Phago-Mixotrophic Mode of Nutrition.</title>
        <authorList>
            <person name="Burns J.A."/>
            <person name="Paasch A."/>
            <person name="Narechania A."/>
            <person name="Kim E."/>
        </authorList>
    </citation>
    <scope>NUCLEOTIDE SEQUENCE [LARGE SCALE GENOMIC DNA]</scope>
    <source>
        <strain evidence="3 4">PLY_AMNH</strain>
    </source>
</reference>
<protein>
    <recommendedName>
        <fullName evidence="2">Alpha-ketoglutarate-dependent dioxygenase AlkB-like domain-containing protein</fullName>
    </recommendedName>
</protein>
<evidence type="ECO:0000313" key="4">
    <source>
        <dbReference type="Proteomes" id="UP001190700"/>
    </source>
</evidence>
<dbReference type="EMBL" id="LGRX02025293">
    <property type="protein sequence ID" value="KAK3252650.1"/>
    <property type="molecule type" value="Genomic_DNA"/>
</dbReference>
<organism evidence="3 4">
    <name type="scientific">Cymbomonas tetramitiformis</name>
    <dbReference type="NCBI Taxonomy" id="36881"/>
    <lineage>
        <taxon>Eukaryota</taxon>
        <taxon>Viridiplantae</taxon>
        <taxon>Chlorophyta</taxon>
        <taxon>Pyramimonadophyceae</taxon>
        <taxon>Pyramimonadales</taxon>
        <taxon>Pyramimonadaceae</taxon>
        <taxon>Cymbomonas</taxon>
    </lineage>
</organism>
<comment type="caution">
    <text evidence="3">The sequence shown here is derived from an EMBL/GenBank/DDBJ whole genome shotgun (WGS) entry which is preliminary data.</text>
</comment>
<feature type="domain" description="Alpha-ketoglutarate-dependent dioxygenase AlkB-like" evidence="2">
    <location>
        <begin position="114"/>
        <end position="189"/>
    </location>
</feature>
<dbReference type="Pfam" id="PF13532">
    <property type="entry name" value="2OG-FeII_Oxy_2"/>
    <property type="match status" value="1"/>
</dbReference>
<dbReference type="InterPro" id="IPR037151">
    <property type="entry name" value="AlkB-like_sf"/>
</dbReference>
<name>A0AAE0CEH8_9CHLO</name>
<gene>
    <name evidence="3" type="ORF">CYMTET_38065</name>
</gene>
<dbReference type="SUPFAM" id="SSF51197">
    <property type="entry name" value="Clavaminate synthase-like"/>
    <property type="match status" value="1"/>
</dbReference>
<dbReference type="InterPro" id="IPR027450">
    <property type="entry name" value="AlkB-like"/>
</dbReference>